<evidence type="ECO:0000256" key="8">
    <source>
        <dbReference type="SAM" id="Coils"/>
    </source>
</evidence>
<evidence type="ECO:0000259" key="11">
    <source>
        <dbReference type="PROSITE" id="PS51194"/>
    </source>
</evidence>
<sequence>MYSKQEFRDGENVLIFRNTCLLKNAIYEDIIKKQEEKLPEWKKRKIEIRKEAIIVRFKMKLEILNDASWKRFVEESGDLLKSLESYILFTLDESLLYLINYESKSVLAIYVCSEKNLEILMPIYELISGIRSSQNESYGKLIKHYFQTYETLQFIESENKWYFVVKLSISMRYEDNFSIENSKILQKRTTYGKNLVSELMHYAFPCTPKSQNSINPALFYDNIHGVPESETSVSISPHEINANLLPFQKKALGWMLKREKHLLDMSDSVNSSIPPTWEVSVDADGKQVYYNKIYGIICSNITDVKNTFKDVSGGILADEMGLGKTVEMIALILKNKREEIPKYKVFDPYAEKHVVASKTTLIITPSSILQQWITEFSKFAPHLKILHYFGLKNSPLEPSIEYLIEYDVIITSYNILSSEIHHTKLMPERSLRHNKKYIPKLSPLVQIQFWRICVDEAQMIETGVSNASLTALCIPRVHAWCITGTPVRNSLSDLYGLLVFLRLYPFNYSKIWKRLINDSRNTSAFISLFSSITCRHTKKYIGDQIVFPKQEKTILLLDFTPIEEHNYSFLLKQALEDIGFNDQKDPINLNWNFDDFKDKMKQWLLRLRQTCCHMQVGSINKMNLGDQLMMLSEALDAMIKKFCDTNDNNERLLYTSKFTIGRLYEGKKEPQKALDIWLPILEITQNKINMLEQKIEKIKQNNSLYLKDDLQESIHMKNEDSVCNYNNVEEKKASIKFIQTHLRHWLSLAHRLTFFIGTAYFQLGNKDKEDEYYKKAEQIRREILLETESKAIFLMNKLSEKAKNNKFTNIPKLNISEFIENIHSNHIIKSLGDLIKKLNDQTEKITEWRQKVIDLSLSDLVDHNKEDINGEEYIKSLDIMEDAYQYQEALRSAVASRVETITGQKSLLTIVETQARLASKQTQLKLQLAIVTEELRPKSNLSLKSIINNLRLPKQINDINGGNKKISQEKDSSNLEVYFLSEFLKSQTKISFNLEKEISDLSYVHNARIEYYRQLQIISDYVAELDETLLEPQNYIKKMNELNEKIKNLESIIFSNQGSLRYLKHLRKTSQNASEMDKTCVICQNIFNFGILTKCGHIFCKSCITQWLSEHRTCPSCKTETKRKDCYNIAYNDSKMNNKYEESNVYFLNYEDSKEKCSKINNEMFLEIKNIKLKKSYGAKVDMIIKHLLWIRKRNPSTPKSVIFSQWKEMLDILQHAFNNNGIKYTRLDKITANYKKKTMENDPVEKFKNDHSIEVFMLHARSQSAGLTLTNATNVFLCEPLINTAIELQAVNRVHRIGQNKQTYVWLYVIKGTVEEKIIKLVEEKKQNFTKIHSNILDSSYNVSNFNNLVEKELQKNIHKLVNTTGEIIENDILLYLWGK</sequence>
<evidence type="ECO:0000256" key="6">
    <source>
        <dbReference type="ARBA" id="ARBA00022840"/>
    </source>
</evidence>
<evidence type="ECO:0000256" key="5">
    <source>
        <dbReference type="ARBA" id="ARBA00022833"/>
    </source>
</evidence>
<dbReference type="PANTHER" id="PTHR45865:SF1">
    <property type="entry name" value="E3 UBIQUITIN-PROTEIN LIGASE SHPRH"/>
    <property type="match status" value="1"/>
</dbReference>
<dbReference type="Gene3D" id="3.40.50.300">
    <property type="entry name" value="P-loop containing nucleotide triphosphate hydrolases"/>
    <property type="match status" value="1"/>
</dbReference>
<dbReference type="GeneID" id="28940462"/>
<dbReference type="GO" id="GO:0005634">
    <property type="term" value="C:nucleus"/>
    <property type="evidence" value="ECO:0007669"/>
    <property type="project" value="TreeGrafter"/>
</dbReference>
<keyword evidence="13" id="KW-1185">Reference proteome</keyword>
<dbReference type="Proteomes" id="UP000053447">
    <property type="component" value="Unassembled WGS sequence"/>
</dbReference>
<keyword evidence="3 7" id="KW-0863">Zinc-finger</keyword>
<evidence type="ECO:0000313" key="13">
    <source>
        <dbReference type="Proteomes" id="UP000053447"/>
    </source>
</evidence>
<feature type="coiled-coil region" evidence="8">
    <location>
        <begin position="681"/>
        <end position="708"/>
    </location>
</feature>
<organism evidence="12 13">
    <name type="scientific">Pneumocystis jirovecii (strain RU7)</name>
    <name type="common">Human pneumocystis pneumonia agent</name>
    <dbReference type="NCBI Taxonomy" id="1408657"/>
    <lineage>
        <taxon>Eukaryota</taxon>
        <taxon>Fungi</taxon>
        <taxon>Dikarya</taxon>
        <taxon>Ascomycota</taxon>
        <taxon>Taphrinomycotina</taxon>
        <taxon>Pneumocystomycetes</taxon>
        <taxon>Pneumocystaceae</taxon>
        <taxon>Pneumocystis</taxon>
    </lineage>
</organism>
<dbReference type="InterPro" id="IPR027417">
    <property type="entry name" value="P-loop_NTPase"/>
</dbReference>
<evidence type="ECO:0000256" key="4">
    <source>
        <dbReference type="ARBA" id="ARBA00022801"/>
    </source>
</evidence>
<dbReference type="GO" id="GO:0008270">
    <property type="term" value="F:zinc ion binding"/>
    <property type="evidence" value="ECO:0007669"/>
    <property type="project" value="UniProtKB-KW"/>
</dbReference>
<dbReference type="GO" id="GO:0006974">
    <property type="term" value="P:DNA damage response"/>
    <property type="evidence" value="ECO:0007669"/>
    <property type="project" value="TreeGrafter"/>
</dbReference>
<dbReference type="InterPro" id="IPR017907">
    <property type="entry name" value="Znf_RING_CS"/>
</dbReference>
<keyword evidence="5" id="KW-0862">Zinc</keyword>
<comment type="caution">
    <text evidence="12">The sequence shown here is derived from an EMBL/GenBank/DDBJ whole genome shotgun (WGS) entry which is preliminary data.</text>
</comment>
<dbReference type="EMBL" id="LFWA01000008">
    <property type="protein sequence ID" value="KTW30000.1"/>
    <property type="molecule type" value="Genomic_DNA"/>
</dbReference>
<dbReference type="PROSITE" id="PS00518">
    <property type="entry name" value="ZF_RING_1"/>
    <property type="match status" value="1"/>
</dbReference>
<dbReference type="GO" id="GO:0000209">
    <property type="term" value="P:protein polyubiquitination"/>
    <property type="evidence" value="ECO:0007669"/>
    <property type="project" value="TreeGrafter"/>
</dbReference>
<feature type="domain" description="RING-type" evidence="9">
    <location>
        <begin position="1080"/>
        <end position="1118"/>
    </location>
</feature>
<evidence type="ECO:0000256" key="7">
    <source>
        <dbReference type="PROSITE-ProRule" id="PRU00175"/>
    </source>
</evidence>
<dbReference type="OrthoDB" id="5330228at2759"/>
<evidence type="ECO:0000313" key="12">
    <source>
        <dbReference type="EMBL" id="KTW30000.1"/>
    </source>
</evidence>
<dbReference type="CDD" id="cd18070">
    <property type="entry name" value="DEXQc_SHPRH"/>
    <property type="match status" value="1"/>
</dbReference>
<accession>A0A0W4ZNQ0</accession>
<gene>
    <name evidence="12" type="ORF">T551_01944</name>
</gene>
<dbReference type="InterPro" id="IPR000330">
    <property type="entry name" value="SNF2_N"/>
</dbReference>
<dbReference type="eggNOG" id="KOG0298">
    <property type="taxonomic scope" value="Eukaryota"/>
</dbReference>
<dbReference type="InterPro" id="IPR059033">
    <property type="entry name" value="C144_05_dom"/>
</dbReference>
<dbReference type="STRING" id="1408657.A0A0W4ZNQ0"/>
<dbReference type="VEuPathDB" id="FungiDB:T551_01944"/>
<dbReference type="GO" id="GO:0061630">
    <property type="term" value="F:ubiquitin protein ligase activity"/>
    <property type="evidence" value="ECO:0007669"/>
    <property type="project" value="TreeGrafter"/>
</dbReference>
<dbReference type="GO" id="GO:0016787">
    <property type="term" value="F:hydrolase activity"/>
    <property type="evidence" value="ECO:0007669"/>
    <property type="project" value="UniProtKB-KW"/>
</dbReference>
<dbReference type="InterPro" id="IPR049730">
    <property type="entry name" value="SNF2/RAD54-like_C"/>
</dbReference>
<keyword evidence="4" id="KW-0378">Hydrolase</keyword>
<dbReference type="Gene3D" id="3.30.40.10">
    <property type="entry name" value="Zinc/RING finger domain, C3HC4 (zinc finger)"/>
    <property type="match status" value="1"/>
</dbReference>
<dbReference type="PROSITE" id="PS51192">
    <property type="entry name" value="HELICASE_ATP_BIND_1"/>
    <property type="match status" value="1"/>
</dbReference>
<dbReference type="SMART" id="SM00487">
    <property type="entry name" value="DEXDc"/>
    <property type="match status" value="1"/>
</dbReference>
<dbReference type="Pfam" id="PF00271">
    <property type="entry name" value="Helicase_C"/>
    <property type="match status" value="1"/>
</dbReference>
<keyword evidence="1" id="KW-0479">Metal-binding</keyword>
<dbReference type="Pfam" id="PF00176">
    <property type="entry name" value="SNF2-rel_dom"/>
    <property type="match status" value="1"/>
</dbReference>
<feature type="domain" description="Helicase ATP-binding" evidence="10">
    <location>
        <begin position="305"/>
        <end position="504"/>
    </location>
</feature>
<dbReference type="PROSITE" id="PS50089">
    <property type="entry name" value="ZF_RING_2"/>
    <property type="match status" value="1"/>
</dbReference>
<dbReference type="SUPFAM" id="SSF57850">
    <property type="entry name" value="RING/U-box"/>
    <property type="match status" value="1"/>
</dbReference>
<protein>
    <recommendedName>
        <fullName evidence="14">RING-type domain-containing protein</fullName>
    </recommendedName>
</protein>
<evidence type="ECO:0000256" key="2">
    <source>
        <dbReference type="ARBA" id="ARBA00022741"/>
    </source>
</evidence>
<evidence type="ECO:0000256" key="1">
    <source>
        <dbReference type="ARBA" id="ARBA00022723"/>
    </source>
</evidence>
<evidence type="ECO:0000259" key="10">
    <source>
        <dbReference type="PROSITE" id="PS51192"/>
    </source>
</evidence>
<keyword evidence="6" id="KW-0067">ATP-binding</keyword>
<dbReference type="PROSITE" id="PS51194">
    <property type="entry name" value="HELICASE_CTER"/>
    <property type="match status" value="1"/>
</dbReference>
<dbReference type="InterPro" id="IPR001841">
    <property type="entry name" value="Znf_RING"/>
</dbReference>
<evidence type="ECO:0000256" key="3">
    <source>
        <dbReference type="ARBA" id="ARBA00022771"/>
    </source>
</evidence>
<dbReference type="Pfam" id="PF13923">
    <property type="entry name" value="zf-C3HC4_2"/>
    <property type="match status" value="1"/>
</dbReference>
<dbReference type="InterPro" id="IPR052583">
    <property type="entry name" value="ATP-helicase/E3_Ub-Ligase"/>
</dbReference>
<dbReference type="CDD" id="cd18793">
    <property type="entry name" value="SF2_C_SNF"/>
    <property type="match status" value="1"/>
</dbReference>
<name>A0A0W4ZNQ0_PNEJ7</name>
<dbReference type="InterPro" id="IPR001650">
    <property type="entry name" value="Helicase_C-like"/>
</dbReference>
<evidence type="ECO:0008006" key="14">
    <source>
        <dbReference type="Google" id="ProtNLM"/>
    </source>
</evidence>
<dbReference type="InterPro" id="IPR013083">
    <property type="entry name" value="Znf_RING/FYVE/PHD"/>
</dbReference>
<dbReference type="RefSeq" id="XP_018229561.1">
    <property type="nucleotide sequence ID" value="XM_018374207.1"/>
</dbReference>
<dbReference type="PANTHER" id="PTHR45865">
    <property type="entry name" value="E3 UBIQUITIN-PROTEIN LIGASE SHPRH FAMILY MEMBER"/>
    <property type="match status" value="1"/>
</dbReference>
<dbReference type="Gene3D" id="3.40.50.10810">
    <property type="entry name" value="Tandem AAA-ATPase domain"/>
    <property type="match status" value="1"/>
</dbReference>
<evidence type="ECO:0000259" key="9">
    <source>
        <dbReference type="PROSITE" id="PS50089"/>
    </source>
</evidence>
<keyword evidence="2" id="KW-0547">Nucleotide-binding</keyword>
<dbReference type="Pfam" id="PF26021">
    <property type="entry name" value="Ferritin_C144_05"/>
    <property type="match status" value="1"/>
</dbReference>
<dbReference type="GO" id="GO:0005524">
    <property type="term" value="F:ATP binding"/>
    <property type="evidence" value="ECO:0007669"/>
    <property type="project" value="InterPro"/>
</dbReference>
<dbReference type="SUPFAM" id="SSF52540">
    <property type="entry name" value="P-loop containing nucleoside triphosphate hydrolases"/>
    <property type="match status" value="2"/>
</dbReference>
<dbReference type="InterPro" id="IPR014001">
    <property type="entry name" value="Helicase_ATP-bd"/>
</dbReference>
<feature type="domain" description="Helicase C-terminal" evidence="11">
    <location>
        <begin position="1183"/>
        <end position="1355"/>
    </location>
</feature>
<dbReference type="SMART" id="SM00184">
    <property type="entry name" value="RING"/>
    <property type="match status" value="1"/>
</dbReference>
<dbReference type="InterPro" id="IPR038718">
    <property type="entry name" value="SNF2-like_sf"/>
</dbReference>
<proteinExistence type="predicted"/>
<keyword evidence="8" id="KW-0175">Coiled coil</keyword>
<reference evidence="13" key="1">
    <citation type="journal article" date="2016" name="Nat. Commun.">
        <title>Genome analysis of three Pneumocystis species reveals adaptation mechanisms to life exclusively in mammalian hosts.</title>
        <authorList>
            <person name="Ma L."/>
            <person name="Chen Z."/>
            <person name="Huang D.W."/>
            <person name="Kutty G."/>
            <person name="Ishihara M."/>
            <person name="Wang H."/>
            <person name="Abouelleil A."/>
            <person name="Bishop L."/>
            <person name="Davey E."/>
            <person name="Deng R."/>
            <person name="Deng X."/>
            <person name="Fan L."/>
            <person name="Fantoni G."/>
            <person name="Fitzgerald M."/>
            <person name="Gogineni E."/>
            <person name="Goldberg J.M."/>
            <person name="Handley G."/>
            <person name="Hu X."/>
            <person name="Huber C."/>
            <person name="Jiao X."/>
            <person name="Jones K."/>
            <person name="Levin J.Z."/>
            <person name="Liu Y."/>
            <person name="Macdonald P."/>
            <person name="Melnikov A."/>
            <person name="Raley C."/>
            <person name="Sassi M."/>
            <person name="Sherman B.T."/>
            <person name="Song X."/>
            <person name="Sykes S."/>
            <person name="Tran B."/>
            <person name="Walsh L."/>
            <person name="Xia Y."/>
            <person name="Yang J."/>
            <person name="Young S."/>
            <person name="Zeng Q."/>
            <person name="Zheng X."/>
            <person name="Stephens R."/>
            <person name="Nusbaum C."/>
            <person name="Birren B.W."/>
            <person name="Azadi P."/>
            <person name="Lempicki R.A."/>
            <person name="Cuomo C.A."/>
            <person name="Kovacs J.A."/>
        </authorList>
    </citation>
    <scope>NUCLEOTIDE SEQUENCE [LARGE SCALE GENOMIC DNA]</scope>
    <source>
        <strain evidence="13">RU7</strain>
    </source>
</reference>